<feature type="region of interest" description="Disordered" evidence="1">
    <location>
        <begin position="541"/>
        <end position="578"/>
    </location>
</feature>
<feature type="compositionally biased region" description="Basic and acidic residues" evidence="1">
    <location>
        <begin position="712"/>
        <end position="725"/>
    </location>
</feature>
<reference evidence="3" key="2">
    <citation type="submission" date="2015-01" db="EMBL/GenBank/DDBJ databases">
        <title>Evolutionary Origins and Diversification of the Mycorrhizal Mutualists.</title>
        <authorList>
            <consortium name="DOE Joint Genome Institute"/>
            <consortium name="Mycorrhizal Genomics Consortium"/>
            <person name="Kohler A."/>
            <person name="Kuo A."/>
            <person name="Nagy L.G."/>
            <person name="Floudas D."/>
            <person name="Copeland A."/>
            <person name="Barry K.W."/>
            <person name="Cichocki N."/>
            <person name="Veneault-Fourrey C."/>
            <person name="LaButti K."/>
            <person name="Lindquist E.A."/>
            <person name="Lipzen A."/>
            <person name="Lundell T."/>
            <person name="Morin E."/>
            <person name="Murat C."/>
            <person name="Riley R."/>
            <person name="Ohm R."/>
            <person name="Sun H."/>
            <person name="Tunlid A."/>
            <person name="Henrissat B."/>
            <person name="Grigoriev I.V."/>
            <person name="Hibbett D.S."/>
            <person name="Martin F."/>
        </authorList>
    </citation>
    <scope>NUCLEOTIDE SEQUENCE [LARGE SCALE GENOMIC DNA]</scope>
    <source>
        <strain evidence="3">MAFF 305830</strain>
    </source>
</reference>
<evidence type="ECO:0000256" key="1">
    <source>
        <dbReference type="SAM" id="MobiDB-lite"/>
    </source>
</evidence>
<protein>
    <submittedName>
        <fullName evidence="2">Uncharacterized protein</fullName>
    </submittedName>
</protein>
<feature type="compositionally biased region" description="Polar residues" evidence="1">
    <location>
        <begin position="543"/>
        <end position="560"/>
    </location>
</feature>
<feature type="region of interest" description="Disordered" evidence="1">
    <location>
        <begin position="1"/>
        <end position="346"/>
    </location>
</feature>
<accession>A0A0C3ARQ3</accession>
<feature type="compositionally biased region" description="Basic and acidic residues" evidence="1">
    <location>
        <begin position="415"/>
        <end position="427"/>
    </location>
</feature>
<feature type="compositionally biased region" description="Pro residues" evidence="1">
    <location>
        <begin position="387"/>
        <end position="398"/>
    </location>
</feature>
<feature type="compositionally biased region" description="Low complexity" evidence="1">
    <location>
        <begin position="64"/>
        <end position="79"/>
    </location>
</feature>
<gene>
    <name evidence="2" type="ORF">M408DRAFT_171519</name>
</gene>
<feature type="compositionally biased region" description="Basic and acidic residues" evidence="1">
    <location>
        <begin position="210"/>
        <end position="227"/>
    </location>
</feature>
<evidence type="ECO:0000313" key="2">
    <source>
        <dbReference type="EMBL" id="KIM27255.1"/>
    </source>
</evidence>
<organism evidence="2 3">
    <name type="scientific">Serendipita vermifera MAFF 305830</name>
    <dbReference type="NCBI Taxonomy" id="933852"/>
    <lineage>
        <taxon>Eukaryota</taxon>
        <taxon>Fungi</taxon>
        <taxon>Dikarya</taxon>
        <taxon>Basidiomycota</taxon>
        <taxon>Agaricomycotina</taxon>
        <taxon>Agaricomycetes</taxon>
        <taxon>Sebacinales</taxon>
        <taxon>Serendipitaceae</taxon>
        <taxon>Serendipita</taxon>
    </lineage>
</organism>
<dbReference type="AlphaFoldDB" id="A0A0C3ARQ3"/>
<name>A0A0C3ARQ3_SERVB</name>
<proteinExistence type="predicted"/>
<evidence type="ECO:0000313" key="3">
    <source>
        <dbReference type="Proteomes" id="UP000054097"/>
    </source>
</evidence>
<feature type="compositionally biased region" description="Low complexity" evidence="1">
    <location>
        <begin position="451"/>
        <end position="462"/>
    </location>
</feature>
<reference evidence="2 3" key="1">
    <citation type="submission" date="2014-04" db="EMBL/GenBank/DDBJ databases">
        <authorList>
            <consortium name="DOE Joint Genome Institute"/>
            <person name="Kuo A."/>
            <person name="Zuccaro A."/>
            <person name="Kohler A."/>
            <person name="Nagy L.G."/>
            <person name="Floudas D."/>
            <person name="Copeland A."/>
            <person name="Barry K.W."/>
            <person name="Cichocki N."/>
            <person name="Veneault-Fourrey C."/>
            <person name="LaButti K."/>
            <person name="Lindquist E.A."/>
            <person name="Lipzen A."/>
            <person name="Lundell T."/>
            <person name="Morin E."/>
            <person name="Murat C."/>
            <person name="Sun H."/>
            <person name="Tunlid A."/>
            <person name="Henrissat B."/>
            <person name="Grigoriev I.V."/>
            <person name="Hibbett D.S."/>
            <person name="Martin F."/>
            <person name="Nordberg H.P."/>
            <person name="Cantor M.N."/>
            <person name="Hua S.X."/>
        </authorList>
    </citation>
    <scope>NUCLEOTIDE SEQUENCE [LARGE SCALE GENOMIC DNA]</scope>
    <source>
        <strain evidence="2 3">MAFF 305830</strain>
    </source>
</reference>
<feature type="region of interest" description="Disordered" evidence="1">
    <location>
        <begin position="451"/>
        <end position="509"/>
    </location>
</feature>
<feature type="region of interest" description="Disordered" evidence="1">
    <location>
        <begin position="364"/>
        <end position="436"/>
    </location>
</feature>
<feature type="compositionally biased region" description="Polar residues" evidence="1">
    <location>
        <begin position="369"/>
        <end position="380"/>
    </location>
</feature>
<sequence>MTSKRVVTGPRSNDLHQTSLFRYTKPQPRKSTPSIPSGSTHSALKCDTTTSSERIPRSKPEIHPLAQSSPASPATPAGSNDPGNSRGIKENLAPDLIPSNIPPVSGSLLNTRTRRDKSAVQRDKRGESRLTDSFDHENGFGTHDTTVHTLPKRRARQWAAEEPGDSAHDDRAKRRRITSDSNVVVPHQRSASGGIPTLAGSPGTRFTPLEGRRSSETEDVQHKRSSLDSEGGFGSVVESSQTQPLLTPERSRRPTSNSPAPIPSQARDGLVRSSQSPSPLKFSTPAHSIYSKTSGYTPLPFKSPLFPSTTSAAASTSGLPVQKRRRVPEGSLSAGSKTVVENGGQDLMLNPNVKRIRRPGRYSIPDSALAQNTPALTDDTNVNLSPLSPPKSKTPPRSPTVSSSSPHRSSWPLADETRHELERDILPEQHFNSTGPFWETQPLLELDVDVSSGSFTSHSPSSLPRMPSLIKSPTSKDHSEYSSAIFKPTGEEAEGSFPSSETEQDSPIVVSPFSARRRNLYDDPDKTAVASTPTRHLRVFEPVSSSHHPIGSTAGNTLVAGSSPDPGDDAGTDDRLVDGDKTIVNHQDVRAYGTMLNGKDGGIQDVTRALKGLSPFKRVEKRARVDMAPLRLHDDETIVIEDEEDEERVQTTNHYPLPLEETQNDPTYSQAWPGASLPPGWKAILETPKKPVPRFTERNVSKYFRNGAALRGGDKQIGRHSRQDPDSDGQASDDAFGPEVTPRTAMRERPDVVRAFEAQASPFPGMFSGSVDGESESELES</sequence>
<feature type="compositionally biased region" description="Basic and acidic residues" evidence="1">
    <location>
        <begin position="116"/>
        <end position="138"/>
    </location>
</feature>
<feature type="compositionally biased region" description="Polar residues" evidence="1">
    <location>
        <begin position="29"/>
        <end position="53"/>
    </location>
</feature>
<dbReference type="HOGENOM" id="CLU_358689_0_0_1"/>
<feature type="compositionally biased region" description="Low complexity" evidence="1">
    <location>
        <begin position="399"/>
        <end position="410"/>
    </location>
</feature>
<dbReference type="Proteomes" id="UP000054097">
    <property type="component" value="Unassembled WGS sequence"/>
</dbReference>
<feature type="compositionally biased region" description="Low complexity" evidence="1">
    <location>
        <begin position="308"/>
        <end position="317"/>
    </location>
</feature>
<keyword evidence="3" id="KW-1185">Reference proteome</keyword>
<dbReference type="EMBL" id="KN824300">
    <property type="protein sequence ID" value="KIM27255.1"/>
    <property type="molecule type" value="Genomic_DNA"/>
</dbReference>
<feature type="region of interest" description="Disordered" evidence="1">
    <location>
        <begin position="706"/>
        <end position="781"/>
    </location>
</feature>
<feature type="compositionally biased region" description="Basic and acidic residues" evidence="1">
    <location>
        <begin position="745"/>
        <end position="754"/>
    </location>
</feature>